<sequence length="241" mass="25732">MSEPCAGVFAGTLELVLTDDAMPVAHRDSPSAAYRAYLALEFLALFFGVIAAFAVLADGVSPVPFLVVLGIASVVYLLRVGEFDRRDLWRASAVRARLLSILGLWAAACVVAVAGVAVFLPGDLFSLPRGEPVLWAIIAVGYPVLSVYPQELIFRAFLFRRYRPVFGSGAGMILASAAAFGFAHIIFGNLFAVLATTAGGLLFAWRYARSRSLLAVSIEHGLYGVLLFTVGLGRFVYHGAG</sequence>
<dbReference type="RefSeq" id="WP_258936589.1">
    <property type="nucleotide sequence ID" value="NZ_JANBBF010000009.1"/>
</dbReference>
<feature type="transmembrane region" description="Helical" evidence="1">
    <location>
        <begin position="62"/>
        <end position="78"/>
    </location>
</feature>
<dbReference type="InterPro" id="IPR003675">
    <property type="entry name" value="Rce1/LyrA-like_dom"/>
</dbReference>
<feature type="transmembrane region" description="Helical" evidence="1">
    <location>
        <begin position="191"/>
        <end position="208"/>
    </location>
</feature>
<evidence type="ECO:0000313" key="3">
    <source>
        <dbReference type="EMBL" id="MFD6795828.1"/>
    </source>
</evidence>
<dbReference type="EC" id="3.4.-.-" evidence="3"/>
<feature type="transmembrane region" description="Helical" evidence="1">
    <location>
        <begin position="36"/>
        <end position="56"/>
    </location>
</feature>
<dbReference type="Pfam" id="PF02517">
    <property type="entry name" value="Rce1-like"/>
    <property type="match status" value="1"/>
</dbReference>
<comment type="caution">
    <text evidence="3">The sequence shown here is derived from an EMBL/GenBank/DDBJ whole genome shotgun (WGS) entry which is preliminary data.</text>
</comment>
<feature type="transmembrane region" description="Helical" evidence="1">
    <location>
        <begin position="98"/>
        <end position="120"/>
    </location>
</feature>
<gene>
    <name evidence="3" type="ORF">ACFWGY_21080</name>
</gene>
<evidence type="ECO:0000313" key="4">
    <source>
        <dbReference type="Proteomes" id="UP001598673"/>
    </source>
</evidence>
<keyword evidence="4" id="KW-1185">Reference proteome</keyword>
<keyword evidence="1" id="KW-1133">Transmembrane helix</keyword>
<reference evidence="3 4" key="1">
    <citation type="submission" date="2024-09" db="EMBL/GenBank/DDBJ databases">
        <title>The Natural Products Discovery Center: Release of the First 8490 Sequenced Strains for Exploring Actinobacteria Biosynthetic Diversity.</title>
        <authorList>
            <person name="Kalkreuter E."/>
            <person name="Kautsar S.A."/>
            <person name="Yang D."/>
            <person name="Bader C.D."/>
            <person name="Teijaro C.N."/>
            <person name="Fluegel L."/>
            <person name="Davis C.M."/>
            <person name="Simpson J.R."/>
            <person name="Lauterbach L."/>
            <person name="Steele A.D."/>
            <person name="Gui C."/>
            <person name="Meng S."/>
            <person name="Li G."/>
            <person name="Viehrig K."/>
            <person name="Ye F."/>
            <person name="Su P."/>
            <person name="Kiefer A.F."/>
            <person name="Nichols A."/>
            <person name="Cepeda A.J."/>
            <person name="Yan W."/>
            <person name="Fan B."/>
            <person name="Jiang Y."/>
            <person name="Adhikari A."/>
            <person name="Zheng C.-J."/>
            <person name="Schuster L."/>
            <person name="Cowan T.M."/>
            <person name="Smanski M.J."/>
            <person name="Chevrette M.G."/>
            <person name="De Carvalho L.P.S."/>
            <person name="Shen B."/>
        </authorList>
    </citation>
    <scope>NUCLEOTIDE SEQUENCE [LARGE SCALE GENOMIC DNA]</scope>
    <source>
        <strain evidence="3 4">NPDC060353</strain>
    </source>
</reference>
<evidence type="ECO:0000259" key="2">
    <source>
        <dbReference type="Pfam" id="PF02517"/>
    </source>
</evidence>
<dbReference type="EMBL" id="JBHXCV010000015">
    <property type="protein sequence ID" value="MFD6795828.1"/>
    <property type="molecule type" value="Genomic_DNA"/>
</dbReference>
<feature type="transmembrane region" description="Helical" evidence="1">
    <location>
        <begin position="220"/>
        <end position="237"/>
    </location>
</feature>
<dbReference type="GO" id="GO:0016787">
    <property type="term" value="F:hydrolase activity"/>
    <property type="evidence" value="ECO:0007669"/>
    <property type="project" value="UniProtKB-KW"/>
</dbReference>
<feature type="transmembrane region" description="Helical" evidence="1">
    <location>
        <begin position="165"/>
        <end position="185"/>
    </location>
</feature>
<keyword evidence="3" id="KW-0378">Hydrolase</keyword>
<name>A0ABW6G9E3_9PSEU</name>
<keyword evidence="1" id="KW-0472">Membrane</keyword>
<proteinExistence type="predicted"/>
<dbReference type="Proteomes" id="UP001598673">
    <property type="component" value="Unassembled WGS sequence"/>
</dbReference>
<feature type="transmembrane region" description="Helical" evidence="1">
    <location>
        <begin position="132"/>
        <end position="153"/>
    </location>
</feature>
<protein>
    <submittedName>
        <fullName evidence="3">CPBP family intramembrane glutamic endopeptidase</fullName>
        <ecNumber evidence="3">3.4.-.-</ecNumber>
    </submittedName>
</protein>
<keyword evidence="1" id="KW-0812">Transmembrane</keyword>
<feature type="domain" description="CAAX prenyl protease 2/Lysostaphin resistance protein A-like" evidence="2">
    <location>
        <begin position="135"/>
        <end position="223"/>
    </location>
</feature>
<accession>A0ABW6G9E3</accession>
<evidence type="ECO:0000256" key="1">
    <source>
        <dbReference type="SAM" id="Phobius"/>
    </source>
</evidence>
<organism evidence="3 4">
    <name type="scientific">Prauserella salsuginis</name>
    <dbReference type="NCBI Taxonomy" id="387889"/>
    <lineage>
        <taxon>Bacteria</taxon>
        <taxon>Bacillati</taxon>
        <taxon>Actinomycetota</taxon>
        <taxon>Actinomycetes</taxon>
        <taxon>Pseudonocardiales</taxon>
        <taxon>Pseudonocardiaceae</taxon>
        <taxon>Prauserella</taxon>
        <taxon>Prauserella salsuginis group</taxon>
    </lineage>
</organism>